<name>A0A413KAM3_BIFPS</name>
<dbReference type="Proteomes" id="UP000284163">
    <property type="component" value="Unassembled WGS sequence"/>
</dbReference>
<evidence type="ECO:0000256" key="1">
    <source>
        <dbReference type="SAM" id="MobiDB-lite"/>
    </source>
</evidence>
<comment type="caution">
    <text evidence="2">The sequence shown here is derived from an EMBL/GenBank/DDBJ whole genome shotgun (WGS) entry which is preliminary data.</text>
</comment>
<accession>A0A413KAM3</accession>
<sequence length="95" mass="11141">MSVNSEEKKYWQWVSSLMLDMAEDQKIYRQARIKSSGALNQTIKRIGRENLPDWMLEKYMEQPPNQGDGNERRNTSGNQLHHIPCDGVRPADRYC</sequence>
<evidence type="ECO:0000313" key="3">
    <source>
        <dbReference type="Proteomes" id="UP000284163"/>
    </source>
</evidence>
<protein>
    <submittedName>
        <fullName evidence="2">Uncharacterized protein</fullName>
    </submittedName>
</protein>
<reference evidence="2 3" key="1">
    <citation type="submission" date="2018-08" db="EMBL/GenBank/DDBJ databases">
        <title>A genome reference for cultivated species of the human gut microbiota.</title>
        <authorList>
            <person name="Zou Y."/>
            <person name="Xue W."/>
            <person name="Luo G."/>
        </authorList>
    </citation>
    <scope>NUCLEOTIDE SEQUENCE [LARGE SCALE GENOMIC DNA]</scope>
    <source>
        <strain evidence="2 3">CF01-1</strain>
    </source>
</reference>
<feature type="region of interest" description="Disordered" evidence="1">
    <location>
        <begin position="60"/>
        <end position="95"/>
    </location>
</feature>
<dbReference type="EMBL" id="QSDK01000025">
    <property type="protein sequence ID" value="RGY74766.1"/>
    <property type="molecule type" value="Genomic_DNA"/>
</dbReference>
<proteinExistence type="predicted"/>
<organism evidence="2 3">
    <name type="scientific">Bifidobacterium pseudocatenulatum</name>
    <dbReference type="NCBI Taxonomy" id="28026"/>
    <lineage>
        <taxon>Bacteria</taxon>
        <taxon>Bacillati</taxon>
        <taxon>Actinomycetota</taxon>
        <taxon>Actinomycetes</taxon>
        <taxon>Bifidobacteriales</taxon>
        <taxon>Bifidobacteriaceae</taxon>
        <taxon>Bifidobacterium</taxon>
    </lineage>
</organism>
<dbReference type="AlphaFoldDB" id="A0A413KAM3"/>
<evidence type="ECO:0000313" key="2">
    <source>
        <dbReference type="EMBL" id="RGY74766.1"/>
    </source>
</evidence>
<gene>
    <name evidence="2" type="ORF">DXA22_09800</name>
</gene>